<dbReference type="PANTHER" id="PTHR31080:SF158">
    <property type="entry name" value="PLANT INVERTASE_PECTIN METHYLESTERASE INHIBITOR SUPERFAMILY PROTEIN"/>
    <property type="match status" value="1"/>
</dbReference>
<evidence type="ECO:0000256" key="1">
    <source>
        <dbReference type="ARBA" id="ARBA00006027"/>
    </source>
</evidence>
<dbReference type="Gene3D" id="1.20.140.40">
    <property type="entry name" value="Invertase/pectin methylesterase inhibitor family protein"/>
    <property type="match status" value="1"/>
</dbReference>
<dbReference type="SMART" id="SM00856">
    <property type="entry name" value="PMEI"/>
    <property type="match status" value="1"/>
</dbReference>
<keyword evidence="8" id="KW-1185">Reference proteome</keyword>
<dbReference type="InterPro" id="IPR051955">
    <property type="entry name" value="PME_Inhibitor"/>
</dbReference>
<keyword evidence="5" id="KW-1015">Disulfide bond</keyword>
<dbReference type="GO" id="GO:0030599">
    <property type="term" value="F:pectinesterase activity"/>
    <property type="evidence" value="ECO:0007669"/>
    <property type="project" value="UniProtKB-EC"/>
</dbReference>
<keyword evidence="4" id="KW-0732">Signal</keyword>
<sequence length="211" mass="23044">MTSADNILIITCILVAAAWFTSLSTISSFSSSSAEEMDSYVGDACSVTRYPDLCIHSLASYSSSAKRDPRKWARAGVSVTISEAERASQYLARLESCNTTRGRDRAALSDCIELFQDTLDNLHGSLGALRNFTGQGFDSQMRNAISWLSAALTDQNTCLEGFSSQDREDKMKQIQLLQKRVLNTTYMTSNALALVNRLATSGPERSGEILA</sequence>
<dbReference type="PANTHER" id="PTHR31080">
    <property type="entry name" value="PECTINESTERASE INHIBITOR-LIKE"/>
    <property type="match status" value="1"/>
</dbReference>
<dbReference type="GeneID" id="113734983"/>
<keyword evidence="6" id="KW-0325">Glycoprotein</keyword>
<protein>
    <recommendedName>
        <fullName evidence="3">pectinesterase</fullName>
        <ecNumber evidence="3">3.1.1.11</ecNumber>
    </recommendedName>
</protein>
<evidence type="ECO:0000256" key="6">
    <source>
        <dbReference type="ARBA" id="ARBA00023180"/>
    </source>
</evidence>
<dbReference type="RefSeq" id="XP_027117618.1">
    <property type="nucleotide sequence ID" value="XM_027261817.2"/>
</dbReference>
<comment type="similarity">
    <text evidence="1">In the N-terminal section; belongs to the PMEI family.</text>
</comment>
<dbReference type="OrthoDB" id="1430376at2759"/>
<proteinExistence type="inferred from homology"/>
<dbReference type="Proteomes" id="UP001652660">
    <property type="component" value="Chromosome 1e"/>
</dbReference>
<organism evidence="8 9">
    <name type="scientific">Coffea arabica</name>
    <name type="common">Arabian coffee</name>
    <dbReference type="NCBI Taxonomy" id="13443"/>
    <lineage>
        <taxon>Eukaryota</taxon>
        <taxon>Viridiplantae</taxon>
        <taxon>Streptophyta</taxon>
        <taxon>Embryophyta</taxon>
        <taxon>Tracheophyta</taxon>
        <taxon>Spermatophyta</taxon>
        <taxon>Magnoliopsida</taxon>
        <taxon>eudicotyledons</taxon>
        <taxon>Gunneridae</taxon>
        <taxon>Pentapetalae</taxon>
        <taxon>asterids</taxon>
        <taxon>lamiids</taxon>
        <taxon>Gentianales</taxon>
        <taxon>Rubiaceae</taxon>
        <taxon>Ixoroideae</taxon>
        <taxon>Gardenieae complex</taxon>
        <taxon>Bertiereae - Coffeeae clade</taxon>
        <taxon>Coffeeae</taxon>
        <taxon>Coffea</taxon>
    </lineage>
</organism>
<dbReference type="SUPFAM" id="SSF101148">
    <property type="entry name" value="Plant invertase/pectin methylesterase inhibitor"/>
    <property type="match status" value="1"/>
</dbReference>
<name>A0A6P6WQ80_COFAR</name>
<comment type="similarity">
    <text evidence="2">In the C-terminal section; belongs to the pectinesterase family.</text>
</comment>
<dbReference type="EC" id="3.1.1.11" evidence="3"/>
<dbReference type="GO" id="GO:0004857">
    <property type="term" value="F:enzyme inhibitor activity"/>
    <property type="evidence" value="ECO:0007669"/>
    <property type="project" value="InterPro"/>
</dbReference>
<dbReference type="CDD" id="cd15798">
    <property type="entry name" value="PMEI-like_3"/>
    <property type="match status" value="1"/>
</dbReference>
<evidence type="ECO:0000259" key="7">
    <source>
        <dbReference type="SMART" id="SM00856"/>
    </source>
</evidence>
<evidence type="ECO:0000313" key="8">
    <source>
        <dbReference type="Proteomes" id="UP001652660"/>
    </source>
</evidence>
<dbReference type="NCBIfam" id="TIGR01614">
    <property type="entry name" value="PME_inhib"/>
    <property type="match status" value="1"/>
</dbReference>
<feature type="domain" description="Pectinesterase inhibitor" evidence="7">
    <location>
        <begin position="36"/>
        <end position="194"/>
    </location>
</feature>
<evidence type="ECO:0000256" key="2">
    <source>
        <dbReference type="ARBA" id="ARBA00007786"/>
    </source>
</evidence>
<accession>A0A6P6WQ80</accession>
<evidence type="ECO:0000256" key="5">
    <source>
        <dbReference type="ARBA" id="ARBA00023157"/>
    </source>
</evidence>
<reference evidence="8" key="1">
    <citation type="journal article" date="2025" name="Foods">
        <title>Unveiling the Microbial Signatures of Arabica Coffee Cherries: Insights into Ripeness Specific Diversity, Functional Traits, and Implications for Quality and Safety.</title>
        <authorList>
            <consortium name="RefSeq"/>
            <person name="Tenea G.N."/>
            <person name="Cifuentes V."/>
            <person name="Reyes P."/>
            <person name="Cevallos-Vallejos M."/>
        </authorList>
    </citation>
    <scope>NUCLEOTIDE SEQUENCE [LARGE SCALE GENOMIC DNA]</scope>
</reference>
<evidence type="ECO:0000313" key="9">
    <source>
        <dbReference type="RefSeq" id="XP_027117618.1"/>
    </source>
</evidence>
<dbReference type="FunFam" id="1.20.140.40:FF:000010">
    <property type="entry name" value="Pectinesterase"/>
    <property type="match status" value="1"/>
</dbReference>
<evidence type="ECO:0000256" key="3">
    <source>
        <dbReference type="ARBA" id="ARBA00013229"/>
    </source>
</evidence>
<gene>
    <name evidence="9" type="primary">LOC113734983</name>
</gene>
<dbReference type="AlphaFoldDB" id="A0A6P6WQ80"/>
<dbReference type="InterPro" id="IPR035513">
    <property type="entry name" value="Invertase/methylesterase_inhib"/>
</dbReference>
<evidence type="ECO:0000256" key="4">
    <source>
        <dbReference type="ARBA" id="ARBA00022729"/>
    </source>
</evidence>
<dbReference type="InterPro" id="IPR006501">
    <property type="entry name" value="Pectinesterase_inhib_dom"/>
</dbReference>
<dbReference type="Pfam" id="PF04043">
    <property type="entry name" value="PMEI"/>
    <property type="match status" value="1"/>
</dbReference>
<reference evidence="9" key="2">
    <citation type="submission" date="2025-08" db="UniProtKB">
        <authorList>
            <consortium name="RefSeq"/>
        </authorList>
    </citation>
    <scope>IDENTIFICATION</scope>
    <source>
        <tissue evidence="9">Leaves</tissue>
    </source>
</reference>